<evidence type="ECO:0000259" key="7">
    <source>
        <dbReference type="PROSITE" id="PS50847"/>
    </source>
</evidence>
<evidence type="ECO:0000256" key="5">
    <source>
        <dbReference type="SAM" id="Phobius"/>
    </source>
</evidence>
<feature type="transmembrane region" description="Helical" evidence="5">
    <location>
        <begin position="564"/>
        <end position="582"/>
    </location>
</feature>
<sequence length="590" mass="59962">MSNLLPSGLRRRAQHERKLRAAMMGMAAAAALLLVPFAAPANAVYSPPDNAPAPVAGPNSDIEMTGTGPGENIRGFLAATPTIPDPLAPYPAENPVGVPTSDHFSGIITTADVDDPTAVGQMYCINIRVVTTDGVGYVNGTWEESNVPNIGYVNYILNNYYPANPALPAGLTTNQQAAAVQAAIWYFTDGYLVNTAQTDIRPAVEAIVADAQANGPLLEPPAPDVTITPASAAAPVGSPAGPYTVAAEGAAELSVSVPTGYTMYTDAAGTAPLANPSTVPSGTQIWVGGPPESTTPGVLSARASVTVQTGSVYLYDRSDPGREDAQRLILAVTTELNASAQATAEFFVAGNLLVNKTFAGGAVGSQGAITLTVDCGAAGAFVFDIPAGTATGVSETVTGLPVGTVCAVTEEVTGSTTEVTVTPVLPEPVTIAEGENVLEVTNNVEFNPGNLVVAKTIVGSGAGLQDAVVLHVQCGDGLIDETVTIPAGTTAGTFTQLYEGIPAGVMCRVSEPTSGVNEDVTVQSSGTAEVTILPGQVQTAEVVNEYAPVPVTERLPRTGAEDTAAMATAAGGAVLAGSLLIFGSMRKRRS</sequence>
<feature type="chain" id="PRO_5025033135" evidence="6">
    <location>
        <begin position="44"/>
        <end position="590"/>
    </location>
</feature>
<evidence type="ECO:0000256" key="6">
    <source>
        <dbReference type="SAM" id="SignalP"/>
    </source>
</evidence>
<evidence type="ECO:0000256" key="4">
    <source>
        <dbReference type="ARBA" id="ARBA00023088"/>
    </source>
</evidence>
<protein>
    <submittedName>
        <fullName evidence="8">LPXTG cell wall anchor domain-containing protein</fullName>
    </submittedName>
</protein>
<dbReference type="InterPro" id="IPR046022">
    <property type="entry name" value="DUF5979"/>
</dbReference>
<name>A0A5N6ME02_9MICC</name>
<evidence type="ECO:0000313" key="9">
    <source>
        <dbReference type="Proteomes" id="UP000326852"/>
    </source>
</evidence>
<dbReference type="InterPro" id="IPR019931">
    <property type="entry name" value="LPXTG_anchor"/>
</dbReference>
<keyword evidence="5" id="KW-1133">Transmembrane helix</keyword>
<keyword evidence="5" id="KW-0812">Transmembrane</keyword>
<dbReference type="Pfam" id="PF19407">
    <property type="entry name" value="DUF5979"/>
    <property type="match status" value="2"/>
</dbReference>
<dbReference type="InterPro" id="IPR013552">
    <property type="entry name" value="Thioester_dom"/>
</dbReference>
<proteinExistence type="predicted"/>
<feature type="domain" description="Gram-positive cocci surface proteins LPxTG" evidence="7">
    <location>
        <begin position="555"/>
        <end position="590"/>
    </location>
</feature>
<dbReference type="Proteomes" id="UP000326852">
    <property type="component" value="Unassembled WGS sequence"/>
</dbReference>
<evidence type="ECO:0000256" key="3">
    <source>
        <dbReference type="ARBA" id="ARBA00022729"/>
    </source>
</evidence>
<keyword evidence="3 6" id="KW-0732">Signal</keyword>
<dbReference type="EMBL" id="VTFX01000009">
    <property type="protein sequence ID" value="KAD3429767.1"/>
    <property type="molecule type" value="Genomic_DNA"/>
</dbReference>
<keyword evidence="1" id="KW-0134">Cell wall</keyword>
<dbReference type="AlphaFoldDB" id="A0A5N6ME02"/>
<dbReference type="NCBIfam" id="TIGR01167">
    <property type="entry name" value="LPXTG_anchor"/>
    <property type="match status" value="1"/>
</dbReference>
<evidence type="ECO:0000313" key="8">
    <source>
        <dbReference type="EMBL" id="KAD3429767.1"/>
    </source>
</evidence>
<keyword evidence="4" id="KW-0572">Peptidoglycan-anchor</keyword>
<dbReference type="Pfam" id="PF00746">
    <property type="entry name" value="Gram_pos_anchor"/>
    <property type="match status" value="1"/>
</dbReference>
<dbReference type="Pfam" id="PF08341">
    <property type="entry name" value="TED"/>
    <property type="match status" value="1"/>
</dbReference>
<evidence type="ECO:0000256" key="1">
    <source>
        <dbReference type="ARBA" id="ARBA00022512"/>
    </source>
</evidence>
<feature type="signal peptide" evidence="6">
    <location>
        <begin position="1"/>
        <end position="43"/>
    </location>
</feature>
<gene>
    <name evidence="8" type="ORF">GD627_16420</name>
</gene>
<dbReference type="PROSITE" id="PS50847">
    <property type="entry name" value="GRAM_POS_ANCHORING"/>
    <property type="match status" value="1"/>
</dbReference>
<dbReference type="Gene3D" id="1.10.150.480">
    <property type="match status" value="1"/>
</dbReference>
<accession>A0A5N6ME02</accession>
<organism evidence="8 9">
    <name type="scientific">Arthrobacter yangruifuii</name>
    <dbReference type="NCBI Taxonomy" id="2606616"/>
    <lineage>
        <taxon>Bacteria</taxon>
        <taxon>Bacillati</taxon>
        <taxon>Actinomycetota</taxon>
        <taxon>Actinomycetes</taxon>
        <taxon>Micrococcales</taxon>
        <taxon>Micrococcaceae</taxon>
        <taxon>Arthrobacter</taxon>
    </lineage>
</organism>
<keyword evidence="5" id="KW-0472">Membrane</keyword>
<keyword evidence="2" id="KW-0964">Secreted</keyword>
<keyword evidence="9" id="KW-1185">Reference proteome</keyword>
<reference evidence="8 9" key="1">
    <citation type="submission" date="2019-08" db="EMBL/GenBank/DDBJ databases">
        <title>Arthrobacter sp. nov., isolated from plateau pika and Tibetan wild ass.</title>
        <authorList>
            <person name="Ge Y."/>
        </authorList>
    </citation>
    <scope>NUCLEOTIDE SEQUENCE [LARGE SCALE GENOMIC DNA]</scope>
    <source>
        <strain evidence="8 9">785</strain>
    </source>
</reference>
<evidence type="ECO:0000256" key="2">
    <source>
        <dbReference type="ARBA" id="ARBA00022525"/>
    </source>
</evidence>
<comment type="caution">
    <text evidence="8">The sequence shown here is derived from an EMBL/GenBank/DDBJ whole genome shotgun (WGS) entry which is preliminary data.</text>
</comment>